<evidence type="ECO:0000313" key="4">
    <source>
        <dbReference type="Proteomes" id="UP000193553"/>
    </source>
</evidence>
<feature type="transmembrane region" description="Helical" evidence="1">
    <location>
        <begin position="106"/>
        <end position="126"/>
    </location>
</feature>
<gene>
    <name evidence="3" type="ORF">BSZ18_21625</name>
</gene>
<feature type="transmembrane region" description="Helical" evidence="1">
    <location>
        <begin position="62"/>
        <end position="85"/>
    </location>
</feature>
<dbReference type="Proteomes" id="UP000193553">
    <property type="component" value="Unassembled WGS sequence"/>
</dbReference>
<keyword evidence="1" id="KW-1133">Transmembrane helix</keyword>
<feature type="transmembrane region" description="Helical" evidence="1">
    <location>
        <begin position="146"/>
        <end position="170"/>
    </location>
</feature>
<reference evidence="3 4" key="1">
    <citation type="submission" date="2017-03" db="EMBL/GenBank/DDBJ databases">
        <title>Whole genome sequences of fourteen strains of Bradyrhizobium canariense and one strain of Bradyrhizobium japonicum isolated from Lupinus (Papilionoideae: Genisteae) species in Algeria.</title>
        <authorList>
            <person name="Crovadore J."/>
            <person name="Chekireb D."/>
            <person name="Brachmann A."/>
            <person name="Chablais R."/>
            <person name="Cochard B."/>
            <person name="Lefort F."/>
        </authorList>
    </citation>
    <scope>NUCLEOTIDE SEQUENCE [LARGE SCALE GENOMIC DNA]</scope>
    <source>
        <strain evidence="3 4">UBMA195</strain>
    </source>
</reference>
<keyword evidence="1" id="KW-0812">Transmembrane</keyword>
<evidence type="ECO:0000259" key="2">
    <source>
        <dbReference type="Pfam" id="PF07331"/>
    </source>
</evidence>
<keyword evidence="1" id="KW-0472">Membrane</keyword>
<feature type="transmembrane region" description="Helical" evidence="1">
    <location>
        <begin position="182"/>
        <end position="204"/>
    </location>
</feature>
<organism evidence="3 4">
    <name type="scientific">Bradyrhizobium canariense</name>
    <dbReference type="NCBI Taxonomy" id="255045"/>
    <lineage>
        <taxon>Bacteria</taxon>
        <taxon>Pseudomonadati</taxon>
        <taxon>Pseudomonadota</taxon>
        <taxon>Alphaproteobacteria</taxon>
        <taxon>Hyphomicrobiales</taxon>
        <taxon>Nitrobacteraceae</taxon>
        <taxon>Bradyrhizobium</taxon>
    </lineage>
</organism>
<dbReference type="STRING" id="255045.SAMN05444158_0063"/>
<proteinExistence type="predicted"/>
<dbReference type="EMBL" id="NAFI01000178">
    <property type="protein sequence ID" value="OSJ06700.1"/>
    <property type="molecule type" value="Genomic_DNA"/>
</dbReference>
<evidence type="ECO:0000313" key="3">
    <source>
        <dbReference type="EMBL" id="OSJ06700.1"/>
    </source>
</evidence>
<accession>A0A1X3GP53</accession>
<feature type="domain" description="DUF1468" evidence="2">
    <location>
        <begin position="72"/>
        <end position="209"/>
    </location>
</feature>
<evidence type="ECO:0000256" key="1">
    <source>
        <dbReference type="SAM" id="Phobius"/>
    </source>
</evidence>
<sequence>MRALSASPILTVIADTPAHPNLSPQGERGELNLLRPQRLMPQTDLEIVVDDPTAPEDDSPSVVSSGTIEIFVCLLLLALAATLGYDNWRTGASWDSTGPEPGYFPFYLSVILGGASLYGLIVALVAHRAAPDTFVTRAQARRVMAVFVPTLLFCLATQFLGLYVASFLLIASFMRLVGKIALWKSLLTAVVFTAIMFVTFDVAFDVIMPKGPLEAAFGH</sequence>
<comment type="caution">
    <text evidence="3">The sequence shown here is derived from an EMBL/GenBank/DDBJ whole genome shotgun (WGS) entry which is preliminary data.</text>
</comment>
<dbReference type="AlphaFoldDB" id="A0A1X3GP53"/>
<dbReference type="OrthoDB" id="6183775at2"/>
<dbReference type="InterPro" id="IPR009936">
    <property type="entry name" value="DUF1468"/>
</dbReference>
<dbReference type="Pfam" id="PF07331">
    <property type="entry name" value="TctB"/>
    <property type="match status" value="1"/>
</dbReference>
<protein>
    <submittedName>
        <fullName evidence="3">Tricarboxylate transporter</fullName>
    </submittedName>
</protein>
<name>A0A1X3GP53_9BRAD</name>